<organism evidence="1">
    <name type="scientific">marine sediment metagenome</name>
    <dbReference type="NCBI Taxonomy" id="412755"/>
    <lineage>
        <taxon>unclassified sequences</taxon>
        <taxon>metagenomes</taxon>
        <taxon>ecological metagenomes</taxon>
    </lineage>
</organism>
<proteinExistence type="predicted"/>
<sequence>MGRGELTDEVKKVSVDQLGYVVDMAELRLMPYLQYCIMNSEAMSLHKLSDEDHEVLHKWDKKGFIDSVSIRPRLTKMFYVAITEILCVAYCQDSIIN</sequence>
<dbReference type="AlphaFoldDB" id="A0A0F9R9C0"/>
<accession>A0A0F9R9C0</accession>
<dbReference type="EMBL" id="LAZR01003859">
    <property type="protein sequence ID" value="KKN14023.1"/>
    <property type="molecule type" value="Genomic_DNA"/>
</dbReference>
<reference evidence="1" key="1">
    <citation type="journal article" date="2015" name="Nature">
        <title>Complex archaea that bridge the gap between prokaryotes and eukaryotes.</title>
        <authorList>
            <person name="Spang A."/>
            <person name="Saw J.H."/>
            <person name="Jorgensen S.L."/>
            <person name="Zaremba-Niedzwiedzka K."/>
            <person name="Martijn J."/>
            <person name="Lind A.E."/>
            <person name="van Eijk R."/>
            <person name="Schleper C."/>
            <person name="Guy L."/>
            <person name="Ettema T.J."/>
        </authorList>
    </citation>
    <scope>NUCLEOTIDE SEQUENCE</scope>
</reference>
<comment type="caution">
    <text evidence="1">The sequence shown here is derived from an EMBL/GenBank/DDBJ whole genome shotgun (WGS) entry which is preliminary data.</text>
</comment>
<protein>
    <submittedName>
        <fullName evidence="1">Uncharacterized protein</fullName>
    </submittedName>
</protein>
<name>A0A0F9R9C0_9ZZZZ</name>
<gene>
    <name evidence="1" type="ORF">LCGC14_1000190</name>
</gene>
<evidence type="ECO:0000313" key="1">
    <source>
        <dbReference type="EMBL" id="KKN14023.1"/>
    </source>
</evidence>